<evidence type="ECO:0000313" key="2">
    <source>
        <dbReference type="Proteomes" id="UP001153620"/>
    </source>
</evidence>
<accession>A0A9N9S385</accession>
<dbReference type="OrthoDB" id="10371260at2759"/>
<reference evidence="1" key="2">
    <citation type="submission" date="2022-10" db="EMBL/GenBank/DDBJ databases">
        <authorList>
            <consortium name="ENA_rothamsted_submissions"/>
            <consortium name="culmorum"/>
            <person name="King R."/>
        </authorList>
    </citation>
    <scope>NUCLEOTIDE SEQUENCE</scope>
</reference>
<keyword evidence="2" id="KW-1185">Reference proteome</keyword>
<sequence>MFRLKRVLNFNTIKHFYRSYVSFIDIHVDRVKAVKIKPEFDCNESDSQIKVEVLDGDKNLIKLNSVAKILQTEKKFNLEAFETSEDMTFIVELPMSLFNDVEINVSAVKGDFKFDNLPKVNRISAVTNDGKIKIQHSRCEEVAVKASDITIDTLYAYDIDLKAMTNAETSLINIVKCQSDQMRAEAPKVRIDSCYTNKIYIKSYVEALLKNLHGDSVFDCTGHVFNTVGFSGTFNGRIATERTMLHFAELSRDSKVVISHKDGMIRAGFANDIVKNSTNLHIRSCCPIQTKSKEFIVCQKSEKLFEVIRVNENSDSTLKMIIEDGKELQLIKQSWIDSITFEF</sequence>
<dbReference type="EMBL" id="OU895879">
    <property type="protein sequence ID" value="CAG9808069.1"/>
    <property type="molecule type" value="Genomic_DNA"/>
</dbReference>
<protein>
    <recommendedName>
        <fullName evidence="3">Adhesin domain-containing protein</fullName>
    </recommendedName>
</protein>
<reference evidence="1" key="1">
    <citation type="submission" date="2022-01" db="EMBL/GenBank/DDBJ databases">
        <authorList>
            <person name="King R."/>
        </authorList>
    </citation>
    <scope>NUCLEOTIDE SEQUENCE</scope>
</reference>
<name>A0A9N9S385_9DIPT</name>
<gene>
    <name evidence="1" type="ORF">CHIRRI_LOCUS10915</name>
</gene>
<evidence type="ECO:0000313" key="1">
    <source>
        <dbReference type="EMBL" id="CAG9808069.1"/>
    </source>
</evidence>
<evidence type="ECO:0008006" key="3">
    <source>
        <dbReference type="Google" id="ProtNLM"/>
    </source>
</evidence>
<proteinExistence type="predicted"/>
<organism evidence="1 2">
    <name type="scientific">Chironomus riparius</name>
    <dbReference type="NCBI Taxonomy" id="315576"/>
    <lineage>
        <taxon>Eukaryota</taxon>
        <taxon>Metazoa</taxon>
        <taxon>Ecdysozoa</taxon>
        <taxon>Arthropoda</taxon>
        <taxon>Hexapoda</taxon>
        <taxon>Insecta</taxon>
        <taxon>Pterygota</taxon>
        <taxon>Neoptera</taxon>
        <taxon>Endopterygota</taxon>
        <taxon>Diptera</taxon>
        <taxon>Nematocera</taxon>
        <taxon>Chironomoidea</taxon>
        <taxon>Chironomidae</taxon>
        <taxon>Chironominae</taxon>
        <taxon>Chironomus</taxon>
    </lineage>
</organism>
<dbReference type="AlphaFoldDB" id="A0A9N9S385"/>
<dbReference type="Proteomes" id="UP001153620">
    <property type="component" value="Chromosome 3"/>
</dbReference>